<feature type="region of interest" description="Disordered" evidence="1">
    <location>
        <begin position="107"/>
        <end position="130"/>
    </location>
</feature>
<feature type="region of interest" description="Disordered" evidence="1">
    <location>
        <begin position="540"/>
        <end position="957"/>
    </location>
</feature>
<feature type="compositionally biased region" description="Low complexity" evidence="1">
    <location>
        <begin position="739"/>
        <end position="749"/>
    </location>
</feature>
<feature type="region of interest" description="Disordered" evidence="1">
    <location>
        <begin position="1019"/>
        <end position="1104"/>
    </location>
</feature>
<feature type="compositionally biased region" description="Low complexity" evidence="1">
    <location>
        <begin position="401"/>
        <end position="418"/>
    </location>
</feature>
<feature type="region of interest" description="Disordered" evidence="1">
    <location>
        <begin position="314"/>
        <end position="461"/>
    </location>
</feature>
<feature type="compositionally biased region" description="Basic and acidic residues" evidence="1">
    <location>
        <begin position="113"/>
        <end position="129"/>
    </location>
</feature>
<dbReference type="EMBL" id="AWSO01000569">
    <property type="protein sequence ID" value="ESK89346.1"/>
    <property type="molecule type" value="Genomic_DNA"/>
</dbReference>
<feature type="compositionally biased region" description="Basic and acidic residues" evidence="1">
    <location>
        <begin position="605"/>
        <end position="648"/>
    </location>
</feature>
<feature type="compositionally biased region" description="Acidic residues" evidence="1">
    <location>
        <begin position="314"/>
        <end position="336"/>
    </location>
</feature>
<feature type="compositionally biased region" description="Polar residues" evidence="1">
    <location>
        <begin position="153"/>
        <end position="163"/>
    </location>
</feature>
<feature type="compositionally biased region" description="Basic residues" evidence="1">
    <location>
        <begin position="419"/>
        <end position="435"/>
    </location>
</feature>
<dbReference type="Proteomes" id="UP000017559">
    <property type="component" value="Unassembled WGS sequence"/>
</dbReference>
<comment type="caution">
    <text evidence="3">The sequence shown here is derived from an EMBL/GenBank/DDBJ whole genome shotgun (WGS) entry which is preliminary data.</text>
</comment>
<dbReference type="GO" id="GO:0007039">
    <property type="term" value="P:protein catabolic process in the vacuole"/>
    <property type="evidence" value="ECO:0007669"/>
    <property type="project" value="TreeGrafter"/>
</dbReference>
<feature type="compositionally biased region" description="Low complexity" evidence="1">
    <location>
        <begin position="223"/>
        <end position="234"/>
    </location>
</feature>
<feature type="region of interest" description="Disordered" evidence="1">
    <location>
        <begin position="153"/>
        <end position="277"/>
    </location>
</feature>
<feature type="compositionally biased region" description="Low complexity" evidence="1">
    <location>
        <begin position="910"/>
        <end position="957"/>
    </location>
</feature>
<dbReference type="KEGG" id="mrr:Moror_16264"/>
<feature type="compositionally biased region" description="Low complexity" evidence="1">
    <location>
        <begin position="795"/>
        <end position="805"/>
    </location>
</feature>
<feature type="compositionally biased region" description="Basic and acidic residues" evidence="1">
    <location>
        <begin position="184"/>
        <end position="205"/>
    </location>
</feature>
<protein>
    <submittedName>
        <fullName evidence="3">Regulation of carbohydrate metabolism-related protein</fullName>
    </submittedName>
</protein>
<feature type="compositionally biased region" description="Low complexity" evidence="1">
    <location>
        <begin position="1028"/>
        <end position="1046"/>
    </location>
</feature>
<dbReference type="AlphaFoldDB" id="V2X963"/>
<dbReference type="PANTHER" id="PTHR28051">
    <property type="entry name" value="PROTEIN MTL1-RELATED"/>
    <property type="match status" value="1"/>
</dbReference>
<dbReference type="HOGENOM" id="CLU_007439_1_0_1"/>
<keyword evidence="4" id="KW-1185">Reference proteome</keyword>
<feature type="compositionally biased region" description="Acidic residues" evidence="1">
    <location>
        <begin position="595"/>
        <end position="604"/>
    </location>
</feature>
<dbReference type="OrthoDB" id="5563539at2759"/>
<feature type="compositionally biased region" description="Basic residues" evidence="1">
    <location>
        <begin position="716"/>
        <end position="727"/>
    </location>
</feature>
<dbReference type="PANTHER" id="PTHR28051:SF1">
    <property type="entry name" value="PROTEIN MTL1-RELATED"/>
    <property type="match status" value="1"/>
</dbReference>
<dbReference type="GO" id="GO:0042149">
    <property type="term" value="P:cellular response to glucose starvation"/>
    <property type="evidence" value="ECO:0007669"/>
    <property type="project" value="TreeGrafter"/>
</dbReference>
<accession>V2X963</accession>
<reference evidence="3 4" key="1">
    <citation type="journal article" date="2014" name="BMC Genomics">
        <title>Genome and secretome analysis of the hemibiotrophic fungal pathogen, Moniliophthora roreri, which causes frosty pod rot disease of cacao: mechanisms of the biotrophic and necrotrophic phases.</title>
        <authorList>
            <person name="Meinhardt L.W."/>
            <person name="Costa G.G.L."/>
            <person name="Thomazella D.P.T."/>
            <person name="Teixeira P.J.P.L."/>
            <person name="Carazzolle M.F."/>
            <person name="Schuster S.C."/>
            <person name="Carlson J.E."/>
            <person name="Guiltinan M.J."/>
            <person name="Mieczkowski P."/>
            <person name="Farmer A."/>
            <person name="Ramaraj T."/>
            <person name="Crozier J."/>
            <person name="Davis R.E."/>
            <person name="Shao J."/>
            <person name="Melnick R.L."/>
            <person name="Pereira G.A.G."/>
            <person name="Bailey B.A."/>
        </authorList>
    </citation>
    <scope>NUCLEOTIDE SEQUENCE [LARGE SCALE GENOMIC DNA]</scope>
    <source>
        <strain evidence="3 4">MCA 2997</strain>
    </source>
</reference>
<feature type="compositionally biased region" description="Polar residues" evidence="1">
    <location>
        <begin position="575"/>
        <end position="591"/>
    </location>
</feature>
<evidence type="ECO:0000259" key="2">
    <source>
        <dbReference type="Pfam" id="PF08550"/>
    </source>
</evidence>
<proteinExistence type="predicted"/>
<feature type="compositionally biased region" description="Low complexity" evidence="1">
    <location>
        <begin position="768"/>
        <end position="780"/>
    </location>
</feature>
<feature type="compositionally biased region" description="Basic and acidic residues" evidence="1">
    <location>
        <begin position="728"/>
        <end position="738"/>
    </location>
</feature>
<dbReference type="STRING" id="1381753.V2X963"/>
<evidence type="ECO:0000313" key="4">
    <source>
        <dbReference type="Proteomes" id="UP000017559"/>
    </source>
</evidence>
<feature type="compositionally biased region" description="Low complexity" evidence="1">
    <location>
        <begin position="251"/>
        <end position="264"/>
    </location>
</feature>
<dbReference type="InterPro" id="IPR013860">
    <property type="entry name" value="AreA_GATA"/>
</dbReference>
<evidence type="ECO:0000256" key="1">
    <source>
        <dbReference type="SAM" id="MobiDB-lite"/>
    </source>
</evidence>
<organism evidence="3 4">
    <name type="scientific">Moniliophthora roreri (strain MCA 2997)</name>
    <name type="common">Cocoa frosty pod rot fungus</name>
    <name type="synonym">Crinipellis roreri</name>
    <dbReference type="NCBI Taxonomy" id="1381753"/>
    <lineage>
        <taxon>Eukaryota</taxon>
        <taxon>Fungi</taxon>
        <taxon>Dikarya</taxon>
        <taxon>Basidiomycota</taxon>
        <taxon>Agaricomycotina</taxon>
        <taxon>Agaricomycetes</taxon>
        <taxon>Agaricomycetidae</taxon>
        <taxon>Agaricales</taxon>
        <taxon>Marasmiineae</taxon>
        <taxon>Marasmiaceae</taxon>
        <taxon>Moniliophthora</taxon>
    </lineage>
</organism>
<feature type="compositionally biased region" description="Basic and acidic residues" evidence="1">
    <location>
        <begin position="834"/>
        <end position="843"/>
    </location>
</feature>
<feature type="compositionally biased region" description="Low complexity" evidence="1">
    <location>
        <begin position="563"/>
        <end position="574"/>
    </location>
</feature>
<dbReference type="GO" id="GO:0005773">
    <property type="term" value="C:vacuole"/>
    <property type="evidence" value="ECO:0007669"/>
    <property type="project" value="GOC"/>
</dbReference>
<feature type="domain" description="Nitrogen regulatory protein areA GATA-like" evidence="2">
    <location>
        <begin position="46"/>
        <end position="73"/>
    </location>
</feature>
<feature type="compositionally biased region" description="Polar residues" evidence="1">
    <location>
        <begin position="436"/>
        <end position="461"/>
    </location>
</feature>
<evidence type="ECO:0000313" key="3">
    <source>
        <dbReference type="EMBL" id="ESK89346.1"/>
    </source>
</evidence>
<gene>
    <name evidence="3" type="ORF">Moror_16264</name>
</gene>
<dbReference type="Pfam" id="PF08550">
    <property type="entry name" value="GATA_AreA"/>
    <property type="match status" value="1"/>
</dbReference>
<name>V2X963_MONRO</name>
<feature type="compositionally biased region" description="Low complexity" evidence="1">
    <location>
        <begin position="815"/>
        <end position="833"/>
    </location>
</feature>
<feature type="compositionally biased region" description="Polar residues" evidence="1">
    <location>
        <begin position="235"/>
        <end position="250"/>
    </location>
</feature>
<sequence length="1127" mass="121957">MAHYLPVLMHSVTANAVPDDSSLETQPRAQVDYLSHDWREEDVWRSWRNMTRQKNEIANGMRLENASWRTWWKQRNKLKTVNPETLNWLKDSDVTWLYGPLHTAVDWSPPPKPRYDRERHRVSAHDRLDLSTTPKQKSILKYRSISELLTSDLPTSPVFSPSESDGEHEGISASKPRRPSLVHTKSDTHITRWGPDRTFRKDSPPRIEPPGAAGSTSSNTLANSRPSRTNSSTNLTGYFSSHLGSQHPPTSQSSSSNSNSASASPRGTASELAPNSVAPQKKKHITFNTFVEQCIAIDKPKGLICDDRYEGLDEDAQIGDDDGYDEDVENEDEFDADWGLNECAITDSDSDYDEDIFIEDQDDDDDEDEVEDFDNEGVIEMRTSRHSSKDDRLKPPRSKSKASTSSSSSAESNSSPASGKRRKPLPTHISRRRRSGANSTSTARPSISLHRNSSSSGLGSDYAQSQMVTIAPIAPTVLKTGSSNSFAYPGSFPAWDGFGVHEDGSGGSRYAGWMDGFGDEAFSDDGGFGGAISGGAMYGDYKSSDSESAGTPVELVYMPPPSGRYGSSYGGRSSALNVSRSTSPQIQSNVNGAEAEVELMEDADEERRSGDSTKSEQHVQSRTEQAGKPDQRRSKETEGEDNVYHHQEAFFSADSSSKKPKHNGGSAGIVSPSLPIVVRTPPVVDRAGRGSEEEGTEEDAYDYFGGPDLGEDYTRRGSRTHTRRKMLRSSDDRRDRSRSSPSSSPCSPDLTDDGSERQSRSRSRSKSRTPSPQAPSSTTPAISVPGRNPSFDRTSSSSSLLSPPLRGRGAIINTSPEPSSSRGRSSTRTSSSLSDRERPRSNHESPLGSLSPEGGTIGIGYSVYANGRIGDRERDRDRDRPQRSSSRGRERKERKLSHSSSPDGIENVVSAGPPSLSSSMSSDSIAAAANSPPQSPSLSSPVISESGISSASSSQTIVPVSESTMPLIGVDIESARASSPRYPSEDDVIRASHPTPANSPALSMSGAAHAIAKMNLRPPIGITQPHMSSPRMSYSTSSVDPSTSMPISLSPNILPQEPIVHSRKPLPDSDKPPDSPSSPVSKSAADKEPTSPTNPMEDSIMGKAAGIMSSARAYLGLWNHGSSDRSQ</sequence>
<feature type="compositionally biased region" description="Basic and acidic residues" evidence="1">
    <location>
        <begin position="869"/>
        <end position="893"/>
    </location>
</feature>
<feature type="compositionally biased region" description="Acidic residues" evidence="1">
    <location>
        <begin position="348"/>
        <end position="377"/>
    </location>
</feature>
<dbReference type="InterPro" id="IPR052292">
    <property type="entry name" value="Glucose_repression_reg"/>
</dbReference>
<feature type="region of interest" description="Disordered" evidence="1">
    <location>
        <begin position="976"/>
        <end position="1002"/>
    </location>
</feature>